<organism evidence="2 3">
    <name type="scientific">Puccinia graminis f. sp. tritici (strain CRL 75-36-700-3 / race SCCL)</name>
    <name type="common">Black stem rust fungus</name>
    <dbReference type="NCBI Taxonomy" id="418459"/>
    <lineage>
        <taxon>Eukaryota</taxon>
        <taxon>Fungi</taxon>
        <taxon>Dikarya</taxon>
        <taxon>Basidiomycota</taxon>
        <taxon>Pucciniomycotina</taxon>
        <taxon>Pucciniomycetes</taxon>
        <taxon>Pucciniales</taxon>
        <taxon>Pucciniaceae</taxon>
        <taxon>Puccinia</taxon>
    </lineage>
</organism>
<dbReference type="VEuPathDB" id="FungiDB:PGTG_22771"/>
<proteinExistence type="predicted"/>
<protein>
    <submittedName>
        <fullName evidence="2">Uncharacterized protein</fullName>
    </submittedName>
</protein>
<dbReference type="AlphaFoldDB" id="H6QVK4"/>
<evidence type="ECO:0000313" key="2">
    <source>
        <dbReference type="EMBL" id="EHS63081.1"/>
    </source>
</evidence>
<feature type="region of interest" description="Disordered" evidence="1">
    <location>
        <begin position="1"/>
        <end position="71"/>
    </location>
</feature>
<sequence>MKLMTQNIQDMKLTSAHSVSDPSSETSHLNPWEQSHSKPDNKDKRENESDEGGHTGDPLIAHRISQPSGPLLLARINQDQNESQPTTIAPHRK</sequence>
<dbReference type="EMBL" id="DS989928">
    <property type="protein sequence ID" value="EHS63081.1"/>
    <property type="molecule type" value="Genomic_DNA"/>
</dbReference>
<dbReference type="HOGENOM" id="CLU_2360727_0_0_1"/>
<evidence type="ECO:0000256" key="1">
    <source>
        <dbReference type="SAM" id="MobiDB-lite"/>
    </source>
</evidence>
<dbReference type="RefSeq" id="XP_003890896.1">
    <property type="nucleotide sequence ID" value="XM_003890847.1"/>
</dbReference>
<name>H6QVK4_PUCGT</name>
<feature type="compositionally biased region" description="Polar residues" evidence="1">
    <location>
        <begin position="15"/>
        <end position="34"/>
    </location>
</feature>
<dbReference type="GeneID" id="13541030"/>
<dbReference type="KEGG" id="pgr:PGTG_22771"/>
<gene>
    <name evidence="2" type="ORF">PGTG_22771</name>
</gene>
<keyword evidence="3" id="KW-1185">Reference proteome</keyword>
<reference evidence="3" key="1">
    <citation type="journal article" date="2011" name="Proc. Natl. Acad. Sci. U.S.A.">
        <title>Obligate biotrophy features unraveled by the genomic analysis of rust fungi.</title>
        <authorList>
            <person name="Duplessis S."/>
            <person name="Cuomo C.A."/>
            <person name="Lin Y.-C."/>
            <person name="Aerts A."/>
            <person name="Tisserant E."/>
            <person name="Veneault-Fourrey C."/>
            <person name="Joly D.L."/>
            <person name="Hacquard S."/>
            <person name="Amselem J."/>
            <person name="Cantarel B.L."/>
            <person name="Chiu R."/>
            <person name="Coutinho P.M."/>
            <person name="Feau N."/>
            <person name="Field M."/>
            <person name="Frey P."/>
            <person name="Gelhaye E."/>
            <person name="Goldberg J."/>
            <person name="Grabherr M.G."/>
            <person name="Kodira C.D."/>
            <person name="Kohler A."/>
            <person name="Kuees U."/>
            <person name="Lindquist E.A."/>
            <person name="Lucas S.M."/>
            <person name="Mago R."/>
            <person name="Mauceli E."/>
            <person name="Morin E."/>
            <person name="Murat C."/>
            <person name="Pangilinan J.L."/>
            <person name="Park R."/>
            <person name="Pearson M."/>
            <person name="Quesneville H."/>
            <person name="Rouhier N."/>
            <person name="Sakthikumar S."/>
            <person name="Salamov A.A."/>
            <person name="Schmutz J."/>
            <person name="Selles B."/>
            <person name="Shapiro H."/>
            <person name="Tanguay P."/>
            <person name="Tuskan G.A."/>
            <person name="Henrissat B."/>
            <person name="Van de Peer Y."/>
            <person name="Rouze P."/>
            <person name="Ellis J.G."/>
            <person name="Dodds P.N."/>
            <person name="Schein J.E."/>
            <person name="Zhong S."/>
            <person name="Hamelin R.C."/>
            <person name="Grigoriev I.V."/>
            <person name="Szabo L.J."/>
            <person name="Martin F."/>
        </authorList>
    </citation>
    <scope>NUCLEOTIDE SEQUENCE [LARGE SCALE GENOMIC DNA]</scope>
    <source>
        <strain evidence="3">CRL 75-36-700-3 / race SCCL</strain>
    </source>
</reference>
<evidence type="ECO:0000313" key="3">
    <source>
        <dbReference type="Proteomes" id="UP000008783"/>
    </source>
</evidence>
<accession>H6QVK4</accession>
<feature type="compositionally biased region" description="Basic and acidic residues" evidence="1">
    <location>
        <begin position="35"/>
        <end position="54"/>
    </location>
</feature>
<dbReference type="InParanoid" id="H6QVK4"/>
<dbReference type="Proteomes" id="UP000008783">
    <property type="component" value="Unassembled WGS sequence"/>
</dbReference>
<dbReference type="OrthoDB" id="2508857at2759"/>